<evidence type="ECO:0000313" key="6">
    <source>
        <dbReference type="Proteomes" id="UP000552309"/>
    </source>
</evidence>
<dbReference type="InterPro" id="IPR000428">
    <property type="entry name" value="Cu-bd"/>
</dbReference>
<keyword evidence="3" id="KW-0186">Copper</keyword>
<feature type="domain" description="HMA" evidence="4">
    <location>
        <begin position="2"/>
        <end position="68"/>
    </location>
</feature>
<gene>
    <name evidence="5" type="ORF">HCA89_07435</name>
</gene>
<dbReference type="EMBL" id="JAARXV010000003">
    <property type="protein sequence ID" value="MBC2142141.1"/>
    <property type="molecule type" value="Genomic_DNA"/>
</dbReference>
<dbReference type="Pfam" id="PF00403">
    <property type="entry name" value="HMA"/>
    <property type="match status" value="1"/>
</dbReference>
<dbReference type="SUPFAM" id="SSF55008">
    <property type="entry name" value="HMA, heavy metal-associated domain"/>
    <property type="match status" value="1"/>
</dbReference>
<keyword evidence="2" id="KW-0479">Metal-binding</keyword>
<dbReference type="PROSITE" id="PS01047">
    <property type="entry name" value="HMA_1"/>
    <property type="match status" value="1"/>
</dbReference>
<dbReference type="FunFam" id="3.30.70.100:FF:000005">
    <property type="entry name" value="Copper-exporting P-type ATPase A"/>
    <property type="match status" value="1"/>
</dbReference>
<organism evidence="5 6">
    <name type="scientific">Listeria innocua</name>
    <dbReference type="NCBI Taxonomy" id="1642"/>
    <lineage>
        <taxon>Bacteria</taxon>
        <taxon>Bacillati</taxon>
        <taxon>Bacillota</taxon>
        <taxon>Bacilli</taxon>
        <taxon>Bacillales</taxon>
        <taxon>Listeriaceae</taxon>
        <taxon>Listeria</taxon>
    </lineage>
</organism>
<comment type="caution">
    <text evidence="5">The sequence shown here is derived from an EMBL/GenBank/DDBJ whole genome shotgun (WGS) entry which is preliminary data.</text>
</comment>
<dbReference type="GO" id="GO:0006825">
    <property type="term" value="P:copper ion transport"/>
    <property type="evidence" value="ECO:0007669"/>
    <property type="project" value="InterPro"/>
</dbReference>
<dbReference type="PANTHER" id="PTHR46594:SF4">
    <property type="entry name" value="P-TYPE CATION-TRANSPORTING ATPASE"/>
    <property type="match status" value="1"/>
</dbReference>
<dbReference type="InterPro" id="IPR036163">
    <property type="entry name" value="HMA_dom_sf"/>
</dbReference>
<dbReference type="NCBIfam" id="TIGR00003">
    <property type="entry name" value="copper ion binding protein"/>
    <property type="match status" value="1"/>
</dbReference>
<reference evidence="5 6" key="1">
    <citation type="submission" date="2020-03" db="EMBL/GenBank/DDBJ databases">
        <title>Soil Listeria distribution.</title>
        <authorList>
            <person name="Liao J."/>
            <person name="Wiedmann M."/>
        </authorList>
    </citation>
    <scope>NUCLEOTIDE SEQUENCE [LARGE SCALE GENOMIC DNA]</scope>
    <source>
        <strain evidence="5 6">FSL L7-0297</strain>
    </source>
</reference>
<protein>
    <recommendedName>
        <fullName evidence="1">Copper chaperone CopZ</fullName>
    </recommendedName>
</protein>
<dbReference type="GO" id="GO:0005507">
    <property type="term" value="F:copper ion binding"/>
    <property type="evidence" value="ECO:0007669"/>
    <property type="project" value="InterPro"/>
</dbReference>
<dbReference type="InterPro" id="IPR017969">
    <property type="entry name" value="Heavy-metal-associated_CS"/>
</dbReference>
<dbReference type="PANTHER" id="PTHR46594">
    <property type="entry name" value="P-TYPE CATION-TRANSPORTING ATPASE"/>
    <property type="match status" value="1"/>
</dbReference>
<evidence type="ECO:0000256" key="3">
    <source>
        <dbReference type="ARBA" id="ARBA00023008"/>
    </source>
</evidence>
<name>A0A6B0JI82_LISIO</name>
<evidence type="ECO:0000256" key="1">
    <source>
        <dbReference type="ARBA" id="ARBA00015313"/>
    </source>
</evidence>
<evidence type="ECO:0000313" key="5">
    <source>
        <dbReference type="EMBL" id="MBC2142141.1"/>
    </source>
</evidence>
<dbReference type="InterPro" id="IPR006121">
    <property type="entry name" value="HMA_dom"/>
</dbReference>
<dbReference type="Gene3D" id="3.30.70.100">
    <property type="match status" value="1"/>
</dbReference>
<dbReference type="InterPro" id="IPR006122">
    <property type="entry name" value="HMA_Cu_ion-bd"/>
</dbReference>
<dbReference type="CDD" id="cd00371">
    <property type="entry name" value="HMA"/>
    <property type="match status" value="1"/>
</dbReference>
<dbReference type="Proteomes" id="UP000552309">
    <property type="component" value="Unassembled WGS sequence"/>
</dbReference>
<dbReference type="GeneID" id="93235304"/>
<proteinExistence type="predicted"/>
<sequence>MEKLTLTVEGMTCGHCEARVTKALSEVSGVKSAVVSLDEGTATVEFEKGQVTEDALIDAVEEAGYEVA</sequence>
<dbReference type="PRINTS" id="PR00944">
    <property type="entry name" value="CUEXPORT"/>
</dbReference>
<accession>A0A6B0JI82</accession>
<dbReference type="AlphaFoldDB" id="A0A6B0JI82"/>
<dbReference type="RefSeq" id="WP_003762991.1">
    <property type="nucleotide sequence ID" value="NZ_BAAFVD010000063.1"/>
</dbReference>
<dbReference type="PROSITE" id="PS50846">
    <property type="entry name" value="HMA_2"/>
    <property type="match status" value="1"/>
</dbReference>
<evidence type="ECO:0000256" key="2">
    <source>
        <dbReference type="ARBA" id="ARBA00022723"/>
    </source>
</evidence>
<evidence type="ECO:0000259" key="4">
    <source>
        <dbReference type="PROSITE" id="PS50846"/>
    </source>
</evidence>